<proteinExistence type="predicted"/>
<evidence type="ECO:0000313" key="3">
    <source>
        <dbReference type="Proteomes" id="UP001605036"/>
    </source>
</evidence>
<name>A0ABD1YWJ8_9MARC</name>
<comment type="caution">
    <text evidence="2">The sequence shown here is derived from an EMBL/GenBank/DDBJ whole genome shotgun (WGS) entry which is preliminary data.</text>
</comment>
<reference evidence="2 3" key="1">
    <citation type="submission" date="2024-09" db="EMBL/GenBank/DDBJ databases">
        <title>Chromosome-scale assembly of Riccia fluitans.</title>
        <authorList>
            <person name="Paukszto L."/>
            <person name="Sawicki J."/>
            <person name="Karawczyk K."/>
            <person name="Piernik-Szablinska J."/>
            <person name="Szczecinska M."/>
            <person name="Mazdziarz M."/>
        </authorList>
    </citation>
    <scope>NUCLEOTIDE SEQUENCE [LARGE SCALE GENOMIC DNA]</scope>
    <source>
        <strain evidence="2">Rf_01</strain>
        <tissue evidence="2">Aerial parts of the thallus</tissue>
    </source>
</reference>
<keyword evidence="3" id="KW-1185">Reference proteome</keyword>
<sequence length="178" mass="19898">MLHFSQQDIGCNEHHGVVCAVINLCGIEIGQIPIRLLRDHIVGGCMLSMVDRFNGVSGNDNQNGCFILAPSVLTRTCQSEQKEQGGIYKGIEPLPSEVSGNQKQEVTSHNRNIHTSWKKQPPQMITMTTSLERSWDIQQEGNKEGCGFGIHLRPQPHHPMDNEPSPITRAERMSAEFR</sequence>
<evidence type="ECO:0000313" key="2">
    <source>
        <dbReference type="EMBL" id="KAL2634179.1"/>
    </source>
</evidence>
<gene>
    <name evidence="2" type="ORF">R1flu_005658</name>
</gene>
<accession>A0ABD1YWJ8</accession>
<feature type="compositionally biased region" description="Basic and acidic residues" evidence="1">
    <location>
        <begin position="169"/>
        <end position="178"/>
    </location>
</feature>
<dbReference type="AlphaFoldDB" id="A0ABD1YWJ8"/>
<evidence type="ECO:0000256" key="1">
    <source>
        <dbReference type="SAM" id="MobiDB-lite"/>
    </source>
</evidence>
<protein>
    <submittedName>
        <fullName evidence="2">Uncharacterized protein</fullName>
    </submittedName>
</protein>
<dbReference type="Proteomes" id="UP001605036">
    <property type="component" value="Unassembled WGS sequence"/>
</dbReference>
<dbReference type="EMBL" id="JBHFFA010000003">
    <property type="protein sequence ID" value="KAL2634179.1"/>
    <property type="molecule type" value="Genomic_DNA"/>
</dbReference>
<feature type="region of interest" description="Disordered" evidence="1">
    <location>
        <begin position="153"/>
        <end position="178"/>
    </location>
</feature>
<organism evidence="2 3">
    <name type="scientific">Riccia fluitans</name>
    <dbReference type="NCBI Taxonomy" id="41844"/>
    <lineage>
        <taxon>Eukaryota</taxon>
        <taxon>Viridiplantae</taxon>
        <taxon>Streptophyta</taxon>
        <taxon>Embryophyta</taxon>
        <taxon>Marchantiophyta</taxon>
        <taxon>Marchantiopsida</taxon>
        <taxon>Marchantiidae</taxon>
        <taxon>Marchantiales</taxon>
        <taxon>Ricciaceae</taxon>
        <taxon>Riccia</taxon>
    </lineage>
</organism>